<comment type="similarity">
    <text evidence="4">Belongs to the peptidase M29 family.</text>
</comment>
<dbReference type="STRING" id="1618356.UU93_C0019G0002"/>
<dbReference type="AlphaFoldDB" id="A0A0G0Y3L5"/>
<keyword evidence="6" id="KW-0645">Protease</keyword>
<organism evidence="10 11">
    <name type="scientific">Candidatus Amesbacteria bacterium GW2011_GWA2_42_12</name>
    <dbReference type="NCBI Taxonomy" id="1618356"/>
    <lineage>
        <taxon>Bacteria</taxon>
        <taxon>Candidatus Amesiibacteriota</taxon>
    </lineage>
</organism>
<dbReference type="InterPro" id="IPR052170">
    <property type="entry name" value="M29_Exopeptidase"/>
</dbReference>
<keyword evidence="8" id="KW-0378">Hydrolase</keyword>
<dbReference type="GO" id="GO:0006508">
    <property type="term" value="P:proteolysis"/>
    <property type="evidence" value="ECO:0007669"/>
    <property type="project" value="UniProtKB-KW"/>
</dbReference>
<evidence type="ECO:0000256" key="1">
    <source>
        <dbReference type="ARBA" id="ARBA00001941"/>
    </source>
</evidence>
<dbReference type="GO" id="GO:0046872">
    <property type="term" value="F:metal ion binding"/>
    <property type="evidence" value="ECO:0007669"/>
    <property type="project" value="UniProtKB-KW"/>
</dbReference>
<evidence type="ECO:0000313" key="11">
    <source>
        <dbReference type="Proteomes" id="UP000034160"/>
    </source>
</evidence>
<dbReference type="PANTHER" id="PTHR34448:SF1">
    <property type="entry name" value="BLL6088 PROTEIN"/>
    <property type="match status" value="1"/>
</dbReference>
<dbReference type="Gene3D" id="3.40.1830.10">
    <property type="entry name" value="Thermophilic metalloprotease (M29)"/>
    <property type="match status" value="1"/>
</dbReference>
<dbReference type="Proteomes" id="UP000034160">
    <property type="component" value="Unassembled WGS sequence"/>
</dbReference>
<name>A0A0G0Y3L5_9BACT</name>
<evidence type="ECO:0000256" key="6">
    <source>
        <dbReference type="ARBA" id="ARBA00022670"/>
    </source>
</evidence>
<sequence>MTIIADQNTRELAQADSAKMLIRSKVMKPIRDISIKKPWVLTYYPTLAMAQDANMGYEDFCTFFYESCLRDWSKENVYLTKFANMVTDANVIEVKGYMTELRMSAKGRVFIPCAGTYNMPDGEIFTAPVDDSVEGEVYFNYPLLRQGKMIRDIHLWFIKGKVVKATASENQDFLNKILDTDAGARRLGEFAIGTNKRVQNYMNNVLFDEKMYGTVHMALGEAYEECKGFNKSAIHMDIVKDMTSKGSSVVIDGKVILRDGKIVV</sequence>
<dbReference type="InterPro" id="IPR000787">
    <property type="entry name" value="Peptidase_M29"/>
</dbReference>
<dbReference type="EMBL" id="LCCN01000019">
    <property type="protein sequence ID" value="KKS31267.1"/>
    <property type="molecule type" value="Genomic_DNA"/>
</dbReference>
<dbReference type="GO" id="GO:0008237">
    <property type="term" value="F:metallopeptidase activity"/>
    <property type="evidence" value="ECO:0007669"/>
    <property type="project" value="UniProtKB-KW"/>
</dbReference>
<dbReference type="GO" id="GO:0004177">
    <property type="term" value="F:aminopeptidase activity"/>
    <property type="evidence" value="ECO:0007669"/>
    <property type="project" value="UniProtKB-KW"/>
</dbReference>
<keyword evidence="5 10" id="KW-0031">Aminopeptidase</keyword>
<dbReference type="PATRIC" id="fig|1618356.3.peg.676"/>
<evidence type="ECO:0000256" key="3">
    <source>
        <dbReference type="ARBA" id="ARBA00001947"/>
    </source>
</evidence>
<evidence type="ECO:0000313" key="10">
    <source>
        <dbReference type="EMBL" id="KKS31267.1"/>
    </source>
</evidence>
<dbReference type="SUPFAM" id="SSF144052">
    <property type="entry name" value="Thermophilic metalloprotease-like"/>
    <property type="match status" value="1"/>
</dbReference>
<evidence type="ECO:0000256" key="8">
    <source>
        <dbReference type="ARBA" id="ARBA00022801"/>
    </source>
</evidence>
<evidence type="ECO:0000256" key="2">
    <source>
        <dbReference type="ARBA" id="ARBA00001946"/>
    </source>
</evidence>
<evidence type="ECO:0000256" key="4">
    <source>
        <dbReference type="ARBA" id="ARBA00008236"/>
    </source>
</evidence>
<keyword evidence="7" id="KW-0479">Metal-binding</keyword>
<dbReference type="Pfam" id="PF02073">
    <property type="entry name" value="Peptidase_M29"/>
    <property type="match status" value="1"/>
</dbReference>
<keyword evidence="9" id="KW-0482">Metalloprotease</keyword>
<comment type="caution">
    <text evidence="10">The sequence shown here is derived from an EMBL/GenBank/DDBJ whole genome shotgun (WGS) entry which is preliminary data.</text>
</comment>
<protein>
    <submittedName>
        <fullName evidence="10">Peptidase M29, aminopeptidase II</fullName>
    </submittedName>
</protein>
<dbReference type="InterPro" id="IPR035097">
    <property type="entry name" value="M29_N-terminal"/>
</dbReference>
<comment type="cofactor">
    <cofactor evidence="1">
        <name>Co(2+)</name>
        <dbReference type="ChEBI" id="CHEBI:48828"/>
    </cofactor>
</comment>
<gene>
    <name evidence="10" type="ORF">UU93_C0019G0002</name>
</gene>
<evidence type="ECO:0000256" key="9">
    <source>
        <dbReference type="ARBA" id="ARBA00023049"/>
    </source>
</evidence>
<comment type="cofactor">
    <cofactor evidence="2">
        <name>Mg(2+)</name>
        <dbReference type="ChEBI" id="CHEBI:18420"/>
    </cofactor>
</comment>
<reference evidence="10 11" key="1">
    <citation type="journal article" date="2015" name="Nature">
        <title>rRNA introns, odd ribosomes, and small enigmatic genomes across a large radiation of phyla.</title>
        <authorList>
            <person name="Brown C.T."/>
            <person name="Hug L.A."/>
            <person name="Thomas B.C."/>
            <person name="Sharon I."/>
            <person name="Castelle C.J."/>
            <person name="Singh A."/>
            <person name="Wilkins M.J."/>
            <person name="Williams K.H."/>
            <person name="Banfield J.F."/>
        </authorList>
    </citation>
    <scope>NUCLEOTIDE SEQUENCE [LARGE SCALE GENOMIC DNA]</scope>
</reference>
<evidence type="ECO:0000256" key="5">
    <source>
        <dbReference type="ARBA" id="ARBA00022438"/>
    </source>
</evidence>
<accession>A0A0G0Y3L5</accession>
<evidence type="ECO:0000256" key="7">
    <source>
        <dbReference type="ARBA" id="ARBA00022723"/>
    </source>
</evidence>
<comment type="cofactor">
    <cofactor evidence="3">
        <name>Zn(2+)</name>
        <dbReference type="ChEBI" id="CHEBI:29105"/>
    </cofactor>
</comment>
<dbReference type="PANTHER" id="PTHR34448">
    <property type="entry name" value="AMINOPEPTIDASE"/>
    <property type="match status" value="1"/>
</dbReference>
<dbReference type="PRINTS" id="PR00919">
    <property type="entry name" value="THERMOPTASE"/>
</dbReference>
<proteinExistence type="inferred from homology"/>